<dbReference type="GO" id="GO:0005525">
    <property type="term" value="F:GTP binding"/>
    <property type="evidence" value="ECO:0007669"/>
    <property type="project" value="UniProtKB-KW"/>
</dbReference>
<dbReference type="EMBL" id="SADE01000002">
    <property type="protein sequence ID" value="RVU36294.1"/>
    <property type="molecule type" value="Genomic_DNA"/>
</dbReference>
<dbReference type="Pfam" id="PF03144">
    <property type="entry name" value="GTP_EFTU_D2"/>
    <property type="match status" value="1"/>
</dbReference>
<feature type="region of interest" description="Disordered" evidence="13">
    <location>
        <begin position="1"/>
        <end position="232"/>
    </location>
</feature>
<dbReference type="Pfam" id="PF11987">
    <property type="entry name" value="IF-2"/>
    <property type="match status" value="1"/>
</dbReference>
<comment type="caution">
    <text evidence="15">The sequence shown here is derived from an EMBL/GenBank/DDBJ whole genome shotgun (WGS) entry which is preliminary data.</text>
</comment>
<keyword evidence="16" id="KW-1185">Reference proteome</keyword>
<dbReference type="InterPro" id="IPR000795">
    <property type="entry name" value="T_Tr_GTP-bd_dom"/>
</dbReference>
<keyword evidence="8 9" id="KW-0342">GTP-binding</keyword>
<keyword evidence="4 9" id="KW-0963">Cytoplasm</keyword>
<feature type="compositionally biased region" description="Basic and acidic residues" evidence="13">
    <location>
        <begin position="84"/>
        <end position="149"/>
    </location>
</feature>
<dbReference type="InterPro" id="IPR027417">
    <property type="entry name" value="P-loop_NTPase"/>
</dbReference>
<dbReference type="CDD" id="cd03702">
    <property type="entry name" value="IF2_mtIF2_II"/>
    <property type="match status" value="1"/>
</dbReference>
<dbReference type="GO" id="GO:0003924">
    <property type="term" value="F:GTPase activity"/>
    <property type="evidence" value="ECO:0007669"/>
    <property type="project" value="UniProtKB-UniRule"/>
</dbReference>
<dbReference type="FunFam" id="3.40.50.10050:FF:000001">
    <property type="entry name" value="Translation initiation factor IF-2"/>
    <property type="match status" value="1"/>
</dbReference>
<dbReference type="InterPro" id="IPR009000">
    <property type="entry name" value="Transl_B-barrel_sf"/>
</dbReference>
<evidence type="ECO:0000256" key="1">
    <source>
        <dbReference type="ARBA" id="ARBA00004496"/>
    </source>
</evidence>
<dbReference type="RefSeq" id="WP_127765770.1">
    <property type="nucleotide sequence ID" value="NZ_SADE01000002.1"/>
</dbReference>
<dbReference type="Pfam" id="PF00009">
    <property type="entry name" value="GTP_EFTU"/>
    <property type="match status" value="1"/>
</dbReference>
<dbReference type="CDD" id="cd01887">
    <property type="entry name" value="IF2_eIF5B"/>
    <property type="match status" value="1"/>
</dbReference>
<dbReference type="HAMAP" id="MF_00100_B">
    <property type="entry name" value="IF_2_B"/>
    <property type="match status" value="1"/>
</dbReference>
<evidence type="ECO:0000256" key="10">
    <source>
        <dbReference type="RuleBase" id="RU000644"/>
    </source>
</evidence>
<evidence type="ECO:0000256" key="6">
    <source>
        <dbReference type="ARBA" id="ARBA00022741"/>
    </source>
</evidence>
<dbReference type="NCBIfam" id="TIGR00231">
    <property type="entry name" value="small_GTP"/>
    <property type="match status" value="1"/>
</dbReference>
<dbReference type="SUPFAM" id="SSF50447">
    <property type="entry name" value="Translation proteins"/>
    <property type="match status" value="2"/>
</dbReference>
<dbReference type="PROSITE" id="PS01176">
    <property type="entry name" value="IF2"/>
    <property type="match status" value="1"/>
</dbReference>
<dbReference type="InterPro" id="IPR013575">
    <property type="entry name" value="IF2_assoc_dom_bac"/>
</dbReference>
<dbReference type="SUPFAM" id="SSF52540">
    <property type="entry name" value="P-loop containing nucleoside triphosphate hydrolases"/>
    <property type="match status" value="1"/>
</dbReference>
<dbReference type="Pfam" id="PF04760">
    <property type="entry name" value="IF2_N"/>
    <property type="match status" value="1"/>
</dbReference>
<dbReference type="FunFam" id="3.40.50.300:FF:000019">
    <property type="entry name" value="Translation initiation factor IF-2"/>
    <property type="match status" value="1"/>
</dbReference>
<evidence type="ECO:0000256" key="7">
    <source>
        <dbReference type="ARBA" id="ARBA00022917"/>
    </source>
</evidence>
<keyword evidence="5 9" id="KW-0396">Initiation factor</keyword>
<feature type="compositionally biased region" description="Basic and acidic residues" evidence="13">
    <location>
        <begin position="179"/>
        <end position="211"/>
    </location>
</feature>
<dbReference type="InterPro" id="IPR004161">
    <property type="entry name" value="EFTu-like_2"/>
</dbReference>
<comment type="similarity">
    <text evidence="2 9 10">Belongs to the TRAFAC class translation factor GTPase superfamily. Classic translation factor GTPase family. IF-2 subfamily.</text>
</comment>
<dbReference type="Gene3D" id="2.40.30.10">
    <property type="entry name" value="Translation factors"/>
    <property type="match status" value="2"/>
</dbReference>
<dbReference type="InterPro" id="IPR006847">
    <property type="entry name" value="IF2_N"/>
</dbReference>
<evidence type="ECO:0000256" key="12">
    <source>
        <dbReference type="SAM" id="Coils"/>
    </source>
</evidence>
<dbReference type="PANTHER" id="PTHR43381:SF5">
    <property type="entry name" value="TR-TYPE G DOMAIN-CONTAINING PROTEIN"/>
    <property type="match status" value="1"/>
</dbReference>
<dbReference type="GO" id="GO:0005829">
    <property type="term" value="C:cytosol"/>
    <property type="evidence" value="ECO:0007669"/>
    <property type="project" value="TreeGrafter"/>
</dbReference>
<dbReference type="InterPro" id="IPR015760">
    <property type="entry name" value="TIF_IF2"/>
</dbReference>
<feature type="binding site" evidence="9">
    <location>
        <begin position="351"/>
        <end position="358"/>
    </location>
    <ligand>
        <name>GTP</name>
        <dbReference type="ChEBI" id="CHEBI:37565"/>
    </ligand>
</feature>
<evidence type="ECO:0000256" key="5">
    <source>
        <dbReference type="ARBA" id="ARBA00022540"/>
    </source>
</evidence>
<feature type="compositionally biased region" description="Basic and acidic residues" evidence="13">
    <location>
        <begin position="51"/>
        <end position="63"/>
    </location>
</feature>
<evidence type="ECO:0000256" key="13">
    <source>
        <dbReference type="SAM" id="MobiDB-lite"/>
    </source>
</evidence>
<dbReference type="InterPro" id="IPR005225">
    <property type="entry name" value="Small_GTP-bd"/>
</dbReference>
<keyword evidence="6 9" id="KW-0547">Nucleotide-binding</keyword>
<evidence type="ECO:0000256" key="3">
    <source>
        <dbReference type="ARBA" id="ARBA00020675"/>
    </source>
</evidence>
<dbReference type="InterPro" id="IPR000178">
    <property type="entry name" value="TF_IF2_bacterial-like"/>
</dbReference>
<dbReference type="GO" id="GO:0003743">
    <property type="term" value="F:translation initiation factor activity"/>
    <property type="evidence" value="ECO:0007669"/>
    <property type="project" value="UniProtKB-UniRule"/>
</dbReference>
<dbReference type="CDD" id="cd03692">
    <property type="entry name" value="mtIF2_IVc"/>
    <property type="match status" value="1"/>
</dbReference>
<dbReference type="InterPro" id="IPR053905">
    <property type="entry name" value="EF-G-like_DII"/>
</dbReference>
<evidence type="ECO:0000313" key="15">
    <source>
        <dbReference type="EMBL" id="RVU36294.1"/>
    </source>
</evidence>
<dbReference type="SUPFAM" id="SSF52156">
    <property type="entry name" value="Initiation factor IF2/eIF5b, domain 3"/>
    <property type="match status" value="1"/>
</dbReference>
<dbReference type="FunFam" id="2.40.30.10:FF:000008">
    <property type="entry name" value="Translation initiation factor IF-2"/>
    <property type="match status" value="1"/>
</dbReference>
<dbReference type="Gene3D" id="3.40.50.10050">
    <property type="entry name" value="Translation initiation factor IF- 2, domain 3"/>
    <property type="match status" value="1"/>
</dbReference>
<dbReference type="FunFam" id="2.40.30.10:FF:000007">
    <property type="entry name" value="Translation initiation factor IF-2"/>
    <property type="match status" value="1"/>
</dbReference>
<dbReference type="InterPro" id="IPR044145">
    <property type="entry name" value="IF2_II"/>
</dbReference>
<dbReference type="NCBIfam" id="TIGR00487">
    <property type="entry name" value="IF-2"/>
    <property type="match status" value="1"/>
</dbReference>
<evidence type="ECO:0000256" key="4">
    <source>
        <dbReference type="ARBA" id="ARBA00022490"/>
    </source>
</evidence>
<name>A0A437QPA8_9PROT</name>
<proteinExistence type="inferred from homology"/>
<dbReference type="AlphaFoldDB" id="A0A437QPA8"/>
<dbReference type="InterPro" id="IPR023115">
    <property type="entry name" value="TIF_IF2_dom3"/>
</dbReference>
<feature type="binding site" evidence="9">
    <location>
        <begin position="398"/>
        <end position="402"/>
    </location>
    <ligand>
        <name>GTP</name>
        <dbReference type="ChEBI" id="CHEBI:37565"/>
    </ligand>
</feature>
<feature type="compositionally biased region" description="Basic residues" evidence="13">
    <location>
        <begin position="36"/>
        <end position="50"/>
    </location>
</feature>
<dbReference type="Gene3D" id="3.40.50.300">
    <property type="entry name" value="P-loop containing nucleotide triphosphate hydrolases"/>
    <property type="match status" value="1"/>
</dbReference>
<keyword evidence="7 9" id="KW-0648">Protein biosynthesis</keyword>
<dbReference type="Pfam" id="PF08364">
    <property type="entry name" value="IF2_assoc"/>
    <property type="match status" value="1"/>
</dbReference>
<evidence type="ECO:0000256" key="9">
    <source>
        <dbReference type="HAMAP-Rule" id="MF_00100"/>
    </source>
</evidence>
<feature type="binding site" evidence="9">
    <location>
        <begin position="452"/>
        <end position="455"/>
    </location>
    <ligand>
        <name>GTP</name>
        <dbReference type="ChEBI" id="CHEBI:37565"/>
    </ligand>
</feature>
<dbReference type="Pfam" id="PF22042">
    <property type="entry name" value="EF-G_D2"/>
    <property type="match status" value="1"/>
</dbReference>
<accession>A0A437QPA8</accession>
<evidence type="ECO:0000313" key="16">
    <source>
        <dbReference type="Proteomes" id="UP000287447"/>
    </source>
</evidence>
<evidence type="ECO:0000256" key="8">
    <source>
        <dbReference type="ARBA" id="ARBA00023134"/>
    </source>
</evidence>
<feature type="coiled-coil region" evidence="12">
    <location>
        <begin position="234"/>
        <end position="261"/>
    </location>
</feature>
<comment type="caution">
    <text evidence="9">Lacks conserved residue(s) required for the propagation of feature annotation.</text>
</comment>
<feature type="compositionally biased region" description="Polar residues" evidence="13">
    <location>
        <begin position="23"/>
        <end position="35"/>
    </location>
</feature>
<dbReference type="InterPro" id="IPR036925">
    <property type="entry name" value="TIF_IF2_dom3_sf"/>
</dbReference>
<keyword evidence="12" id="KW-0175">Coiled coil</keyword>
<dbReference type="PANTHER" id="PTHR43381">
    <property type="entry name" value="TRANSLATION INITIATION FACTOR IF-2-RELATED"/>
    <property type="match status" value="1"/>
</dbReference>
<gene>
    <name evidence="9" type="primary">infB</name>
    <name evidence="15" type="ORF">EOI86_13850</name>
</gene>
<sequence length="843" mass="92740">MSENKESGKLTLGKPGRLELQKTVDSGQVRQSFSHGRTKTVKVEKKRKRTFERNESGRMERVGADGTLKGGGIDPHALDGLSPAERDRRLKALEGAAKVEEERQAALREQERRAQEQREAREEEERRKAEEEQRRIAEEAARVAEEEAARQASAAKSNRNVTPAEAPAEILDPEAAEAAAKRAKEKEAAPKQDDREKQRQTPARPRGEPRRRQGKLTITQALEADEEEERGRSLAALRRAREREKQQNKEMLARSEKVLREVVVPEAITVGDLANRMAERGGDVVKTLMKLGVMATVNQTIDADTAELVISEFGHRMKRVSESDVEDALIQHQDDPEELQKPRPPVVTVMGHVDHGKTSLLDALRTTDVVSGEAGGITQHIGAYQVELSGGDHITFLDTPGHEAFTAMRQRGANVTDIVILVVAADDGIRPQTVEAINHAKVAKAPIIVAINKCDKPGADPNRVRTQLLDHELVAEEMGGDIITVEVSALKGTNLDKLEEMILLQAELLELKANPDRRAEGAVVEAKLEKGRGSVATVLIQHGTLKVGDTFVAGAEWGRVRALIDDKGRNIKEAGPSTPVEVLGIQGTPSAGDDFAVLEDEAKCREIAEYRQRKHREASTSVAARGTLEQMFSQIKAGEIKELPIVIKADVQGSLEAIMASLDKLGTDEVKVRVLHGAVGGITESDVILANSTGGIIVGFNVRANPQARELSRSNGVDIRYYSVIYDVIDDAKQIMGGLLAPERRENFLGYAEIREVFNITKVGKIGGCMVTEGMVKRGAKVRLLRDDVVIHEGGLKQLKRFKDDVREVQHGYECGMAFENYDDIKVGDFIECYEVEEIAREL</sequence>
<feature type="domain" description="Tr-type G" evidence="14">
    <location>
        <begin position="342"/>
        <end position="512"/>
    </location>
</feature>
<comment type="subcellular location">
    <subcellularLocation>
        <location evidence="1 9 11">Cytoplasm</location>
    </subcellularLocation>
</comment>
<dbReference type="OrthoDB" id="9811804at2"/>
<dbReference type="Proteomes" id="UP000287447">
    <property type="component" value="Unassembled WGS sequence"/>
</dbReference>
<dbReference type="PROSITE" id="PS51722">
    <property type="entry name" value="G_TR_2"/>
    <property type="match status" value="1"/>
</dbReference>
<comment type="function">
    <text evidence="9 10">One of the essential components for the initiation of protein synthesis. Protects formylmethionyl-tRNA from spontaneous hydrolysis and promotes its binding to the 30S ribosomal subunits. Also involved in the hydrolysis of GTP during the formation of the 70S ribosomal complex.</text>
</comment>
<evidence type="ECO:0000256" key="2">
    <source>
        <dbReference type="ARBA" id="ARBA00007733"/>
    </source>
</evidence>
<reference evidence="16" key="1">
    <citation type="submission" date="2019-01" db="EMBL/GenBank/DDBJ databases">
        <title>Gri0909 isolated from a small marine red alga.</title>
        <authorList>
            <person name="Kim J."/>
            <person name="Jeong S.E."/>
            <person name="Jeon C.O."/>
        </authorList>
    </citation>
    <scope>NUCLEOTIDE SEQUENCE [LARGE SCALE GENOMIC DNA]</scope>
    <source>
        <strain evidence="16">Gri0909</strain>
    </source>
</reference>
<evidence type="ECO:0000259" key="14">
    <source>
        <dbReference type="PROSITE" id="PS51722"/>
    </source>
</evidence>
<evidence type="ECO:0000256" key="11">
    <source>
        <dbReference type="RuleBase" id="RU000645"/>
    </source>
</evidence>
<organism evidence="15 16">
    <name type="scientific">Hwanghaeella grinnelliae</name>
    <dbReference type="NCBI Taxonomy" id="2500179"/>
    <lineage>
        <taxon>Bacteria</taxon>
        <taxon>Pseudomonadati</taxon>
        <taxon>Pseudomonadota</taxon>
        <taxon>Alphaproteobacteria</taxon>
        <taxon>Rhodospirillales</taxon>
        <taxon>Rhodospirillaceae</taxon>
        <taxon>Hwanghaeella</taxon>
    </lineage>
</organism>
<protein>
    <recommendedName>
        <fullName evidence="3 9">Translation initiation factor IF-2</fullName>
    </recommendedName>
</protein>